<organism evidence="2 3">
    <name type="scientific">Acanthosepion pharaonis</name>
    <name type="common">Pharaoh cuttlefish</name>
    <name type="synonym">Sepia pharaonis</name>
    <dbReference type="NCBI Taxonomy" id="158019"/>
    <lineage>
        <taxon>Eukaryota</taxon>
        <taxon>Metazoa</taxon>
        <taxon>Spiralia</taxon>
        <taxon>Lophotrochozoa</taxon>
        <taxon>Mollusca</taxon>
        <taxon>Cephalopoda</taxon>
        <taxon>Coleoidea</taxon>
        <taxon>Decapodiformes</taxon>
        <taxon>Sepiida</taxon>
        <taxon>Sepiina</taxon>
        <taxon>Sepiidae</taxon>
        <taxon>Acanthosepion</taxon>
    </lineage>
</organism>
<reference evidence="2" key="1">
    <citation type="submission" date="2021-01" db="EMBL/GenBank/DDBJ databases">
        <authorList>
            <person name="Li R."/>
            <person name="Bekaert M."/>
        </authorList>
    </citation>
    <scope>NUCLEOTIDE SEQUENCE</scope>
    <source>
        <strain evidence="2">Farmed</strain>
    </source>
</reference>
<feature type="transmembrane region" description="Helical" evidence="1">
    <location>
        <begin position="320"/>
        <end position="344"/>
    </location>
</feature>
<dbReference type="OrthoDB" id="2016523at2759"/>
<sequence length="462" mass="53668">MINHPKCLSTGHATRGPHMKMLRRIFLLLQHGTIACGKKLPYPGRLASIHLITLYSVTFFFLLPALCYQMRHSIYFLENLKDRDQQIEMFNAENDKRIQQANLYLQNVYKAGGNSAETQGLGNTDTLISEMDKQAIPHFLNEQEPRVDIAITIISVSRNRHKFDSYEPRYLTQTVWHYLHLLSRPDAQHRSVKLFLCNVDNDPATYHELLNLSSIVHTFQRFPNKFEFHINVFEKEKQDYVYCLNASLSWNPSFVLLVEDDSLPRDELFPVMNYVLDYFASDKKGHKTTLMFPDKWYMKLYHPERLLGYWSMEIERIPELASLSLLFGLLVICLYQCLGLRVTIFTNINATWFFLSLYFCLVFIAIGRQNLLELRRLSKYFFMLTPAPSCCTPAILYPSAGAKAVVDYLSATHCKASFAKDMALEEMRYKLGMKAYLLQPNLFRHIGLYSSLRTKILSPSVV</sequence>
<evidence type="ECO:0008006" key="4">
    <source>
        <dbReference type="Google" id="ProtNLM"/>
    </source>
</evidence>
<protein>
    <recommendedName>
        <fullName evidence="4">Transmembrane protein 246</fullName>
    </recommendedName>
</protein>
<dbReference type="AlphaFoldDB" id="A0A812E391"/>
<dbReference type="GO" id="GO:0006506">
    <property type="term" value="P:GPI anchor biosynthetic process"/>
    <property type="evidence" value="ECO:0007669"/>
    <property type="project" value="InterPro"/>
</dbReference>
<gene>
    <name evidence="2" type="ORF">SPHA_64831</name>
</gene>
<name>A0A812E391_ACAPH</name>
<dbReference type="CDD" id="cd22190">
    <property type="entry name" value="PGAP4"/>
    <property type="match status" value="1"/>
</dbReference>
<dbReference type="GO" id="GO:0000139">
    <property type="term" value="C:Golgi membrane"/>
    <property type="evidence" value="ECO:0007669"/>
    <property type="project" value="InterPro"/>
</dbReference>
<accession>A0A812E391</accession>
<comment type="caution">
    <text evidence="2">The sequence shown here is derived from an EMBL/GenBank/DDBJ whole genome shotgun (WGS) entry which is preliminary data.</text>
</comment>
<dbReference type="Proteomes" id="UP000597762">
    <property type="component" value="Unassembled WGS sequence"/>
</dbReference>
<evidence type="ECO:0000256" key="1">
    <source>
        <dbReference type="SAM" id="Phobius"/>
    </source>
</evidence>
<feature type="transmembrane region" description="Helical" evidence="1">
    <location>
        <begin position="47"/>
        <end position="68"/>
    </location>
</feature>
<dbReference type="EMBL" id="CAHIKZ030004677">
    <property type="protein sequence ID" value="CAE1313788.1"/>
    <property type="molecule type" value="Genomic_DNA"/>
</dbReference>
<dbReference type="InterPro" id="IPR029675">
    <property type="entry name" value="PGAP4"/>
</dbReference>
<evidence type="ECO:0000313" key="2">
    <source>
        <dbReference type="EMBL" id="CAE1313788.1"/>
    </source>
</evidence>
<keyword evidence="1" id="KW-0812">Transmembrane</keyword>
<keyword evidence="3" id="KW-1185">Reference proteome</keyword>
<dbReference type="PANTHER" id="PTHR31410">
    <property type="entry name" value="TRANSMEMBRANE PROTEIN 246"/>
    <property type="match status" value="1"/>
</dbReference>
<evidence type="ECO:0000313" key="3">
    <source>
        <dbReference type="Proteomes" id="UP000597762"/>
    </source>
</evidence>
<keyword evidence="1" id="KW-1133">Transmembrane helix</keyword>
<dbReference type="GO" id="GO:0016757">
    <property type="term" value="F:glycosyltransferase activity"/>
    <property type="evidence" value="ECO:0007669"/>
    <property type="project" value="InterPro"/>
</dbReference>
<feature type="transmembrane region" description="Helical" evidence="1">
    <location>
        <begin position="350"/>
        <end position="367"/>
    </location>
</feature>
<proteinExistence type="predicted"/>
<keyword evidence="1" id="KW-0472">Membrane</keyword>
<dbReference type="PANTHER" id="PTHR31410:SF1">
    <property type="entry name" value="POST-GPI ATTACHMENT TO PROTEINS FACTOR 4"/>
    <property type="match status" value="1"/>
</dbReference>